<reference evidence="1" key="1">
    <citation type="journal article" date="2014" name="Front. Microbiol.">
        <title>High frequency of phylogenetically diverse reductive dehalogenase-homologous genes in deep subseafloor sedimentary metagenomes.</title>
        <authorList>
            <person name="Kawai M."/>
            <person name="Futagami T."/>
            <person name="Toyoda A."/>
            <person name="Takaki Y."/>
            <person name="Nishi S."/>
            <person name="Hori S."/>
            <person name="Arai W."/>
            <person name="Tsubouchi T."/>
            <person name="Morono Y."/>
            <person name="Uchiyama I."/>
            <person name="Ito T."/>
            <person name="Fujiyama A."/>
            <person name="Inagaki F."/>
            <person name="Takami H."/>
        </authorList>
    </citation>
    <scope>NUCLEOTIDE SEQUENCE</scope>
    <source>
        <strain evidence="1">Expedition CK06-06</strain>
    </source>
</reference>
<evidence type="ECO:0000313" key="1">
    <source>
        <dbReference type="EMBL" id="GAH79853.1"/>
    </source>
</evidence>
<dbReference type="Gene3D" id="1.20.200.10">
    <property type="entry name" value="Fumarase/aspartase (Central domain)"/>
    <property type="match status" value="1"/>
</dbReference>
<sequence>ETDVSFRTAHKIVSSMAEKGVDKDKVTLEELNEVARVVIGKKLSELGLNDEKVNEAMNIASNIEKRAVQGGPAKKEVLRMLRVRKMDLDKDEKSRQAKEEKVKKQLVFYTSPRIHIKRDRTWK</sequence>
<accession>X1KCR2</accession>
<dbReference type="EMBL" id="BARU01040644">
    <property type="protein sequence ID" value="GAH79853.1"/>
    <property type="molecule type" value="Genomic_DNA"/>
</dbReference>
<feature type="non-terminal residue" evidence="1">
    <location>
        <position position="1"/>
    </location>
</feature>
<gene>
    <name evidence="1" type="ORF">S03H2_62805</name>
</gene>
<dbReference type="Gene3D" id="1.10.40.30">
    <property type="entry name" value="Fumarase/aspartase (C-terminal domain)"/>
    <property type="match status" value="1"/>
</dbReference>
<proteinExistence type="predicted"/>
<dbReference type="AlphaFoldDB" id="X1KCR2"/>
<organism evidence="1">
    <name type="scientific">marine sediment metagenome</name>
    <dbReference type="NCBI Taxonomy" id="412755"/>
    <lineage>
        <taxon>unclassified sequences</taxon>
        <taxon>metagenomes</taxon>
        <taxon>ecological metagenomes</taxon>
    </lineage>
</organism>
<comment type="caution">
    <text evidence="1">The sequence shown here is derived from an EMBL/GenBank/DDBJ whole genome shotgun (WGS) entry which is preliminary data.</text>
</comment>
<protein>
    <submittedName>
        <fullName evidence="1">Uncharacterized protein</fullName>
    </submittedName>
</protein>
<name>X1KCR2_9ZZZZ</name>